<feature type="transmembrane region" description="Helical" evidence="9">
    <location>
        <begin position="226"/>
        <end position="247"/>
    </location>
</feature>
<dbReference type="GO" id="GO:0000329">
    <property type="term" value="C:fungal-type vacuole membrane"/>
    <property type="evidence" value="ECO:0007669"/>
    <property type="project" value="UniProtKB-ARBA"/>
</dbReference>
<evidence type="ECO:0000259" key="11">
    <source>
        <dbReference type="PROSITE" id="PS50929"/>
    </source>
</evidence>
<keyword evidence="6" id="KW-0067">ATP-binding</keyword>
<evidence type="ECO:0000256" key="4">
    <source>
        <dbReference type="ARBA" id="ARBA00022737"/>
    </source>
</evidence>
<dbReference type="InterPro" id="IPR044726">
    <property type="entry name" value="ABCC_6TM_D2"/>
</dbReference>
<dbReference type="FunFam" id="3.40.50.300:FF:000630">
    <property type="entry name" value="ATP-binding cassette (ABC) transporter, putative"/>
    <property type="match status" value="1"/>
</dbReference>
<evidence type="ECO:0000256" key="7">
    <source>
        <dbReference type="ARBA" id="ARBA00022989"/>
    </source>
</evidence>
<feature type="domain" description="ABC transporter" evidence="10">
    <location>
        <begin position="922"/>
        <end position="1156"/>
    </location>
</feature>
<keyword evidence="5" id="KW-0547">Nucleotide-binding</keyword>
<keyword evidence="13" id="KW-1185">Reference proteome</keyword>
<keyword evidence="8 9" id="KW-0472">Membrane</keyword>
<keyword evidence="3 9" id="KW-0812">Transmembrane</keyword>
<dbReference type="PROSITE" id="PS50893">
    <property type="entry name" value="ABC_TRANSPORTER_2"/>
    <property type="match status" value="2"/>
</dbReference>
<dbReference type="SUPFAM" id="SSF90123">
    <property type="entry name" value="ABC transporter transmembrane region"/>
    <property type="match status" value="2"/>
</dbReference>
<feature type="transmembrane region" description="Helical" evidence="9">
    <location>
        <begin position="742"/>
        <end position="761"/>
    </location>
</feature>
<feature type="transmembrane region" description="Helical" evidence="9">
    <location>
        <begin position="669"/>
        <end position="692"/>
    </location>
</feature>
<comment type="subcellular location">
    <subcellularLocation>
        <location evidence="1">Vacuole membrane</location>
        <topology evidence="1">Multi-pass membrane protein</topology>
    </subcellularLocation>
</comment>
<dbReference type="InterPro" id="IPR036640">
    <property type="entry name" value="ABC1_TM_sf"/>
</dbReference>
<dbReference type="InterPro" id="IPR027417">
    <property type="entry name" value="P-loop_NTPase"/>
</dbReference>
<proteinExistence type="predicted"/>
<reference evidence="12" key="1">
    <citation type="submission" date="2020-05" db="EMBL/GenBank/DDBJ databases">
        <title>Phylogenomic resolution of chytrid fungi.</title>
        <authorList>
            <person name="Stajich J.E."/>
            <person name="Amses K."/>
            <person name="Simmons R."/>
            <person name="Seto K."/>
            <person name="Myers J."/>
            <person name="Bonds A."/>
            <person name="Quandt C.A."/>
            <person name="Barry K."/>
            <person name="Liu P."/>
            <person name="Grigoriev I."/>
            <person name="Longcore J.E."/>
            <person name="James T.Y."/>
        </authorList>
    </citation>
    <scope>NUCLEOTIDE SEQUENCE</scope>
    <source>
        <strain evidence="12">PLAUS21</strain>
    </source>
</reference>
<dbReference type="CDD" id="cd03244">
    <property type="entry name" value="ABCC_MRP_domain2"/>
    <property type="match status" value="1"/>
</dbReference>
<dbReference type="SUPFAM" id="SSF52540">
    <property type="entry name" value="P-loop containing nucleoside triphosphate hydrolases"/>
    <property type="match status" value="2"/>
</dbReference>
<evidence type="ECO:0000313" key="12">
    <source>
        <dbReference type="EMBL" id="KAJ3252529.1"/>
    </source>
</evidence>
<feature type="domain" description="ABC transporter" evidence="10">
    <location>
        <begin position="351"/>
        <end position="577"/>
    </location>
</feature>
<keyword evidence="4" id="KW-0677">Repeat</keyword>
<evidence type="ECO:0000256" key="6">
    <source>
        <dbReference type="ARBA" id="ARBA00022840"/>
    </source>
</evidence>
<dbReference type="CDD" id="cd18580">
    <property type="entry name" value="ABC_6TM_ABCC_D2"/>
    <property type="match status" value="1"/>
</dbReference>
<dbReference type="GO" id="GO:0016887">
    <property type="term" value="F:ATP hydrolysis activity"/>
    <property type="evidence" value="ECO:0007669"/>
    <property type="project" value="InterPro"/>
</dbReference>
<dbReference type="CDD" id="cd03250">
    <property type="entry name" value="ABCC_MRP_domain1"/>
    <property type="match status" value="1"/>
</dbReference>
<dbReference type="Pfam" id="PF00664">
    <property type="entry name" value="ABC_membrane"/>
    <property type="match status" value="2"/>
</dbReference>
<keyword evidence="2" id="KW-0813">Transport</keyword>
<feature type="transmembrane region" description="Helical" evidence="9">
    <location>
        <begin position="122"/>
        <end position="140"/>
    </location>
</feature>
<accession>A0AAD5UEL1</accession>
<dbReference type="InterPro" id="IPR003593">
    <property type="entry name" value="AAA+_ATPase"/>
</dbReference>
<dbReference type="GO" id="GO:0140359">
    <property type="term" value="F:ABC-type transporter activity"/>
    <property type="evidence" value="ECO:0007669"/>
    <property type="project" value="InterPro"/>
</dbReference>
<dbReference type="EMBL" id="JADGKB010000138">
    <property type="protein sequence ID" value="KAJ3252529.1"/>
    <property type="molecule type" value="Genomic_DNA"/>
</dbReference>
<dbReference type="Gene3D" id="3.40.50.300">
    <property type="entry name" value="P-loop containing nucleotide triphosphate hydrolases"/>
    <property type="match status" value="2"/>
</dbReference>
<dbReference type="InterPro" id="IPR050173">
    <property type="entry name" value="ABC_transporter_C-like"/>
</dbReference>
<feature type="transmembrane region" description="Helical" evidence="9">
    <location>
        <begin position="827"/>
        <end position="848"/>
    </location>
</feature>
<organism evidence="12 13">
    <name type="scientific">Boothiomyces macroporosus</name>
    <dbReference type="NCBI Taxonomy" id="261099"/>
    <lineage>
        <taxon>Eukaryota</taxon>
        <taxon>Fungi</taxon>
        <taxon>Fungi incertae sedis</taxon>
        <taxon>Chytridiomycota</taxon>
        <taxon>Chytridiomycota incertae sedis</taxon>
        <taxon>Chytridiomycetes</taxon>
        <taxon>Rhizophydiales</taxon>
        <taxon>Terramycetaceae</taxon>
        <taxon>Boothiomyces</taxon>
    </lineage>
</organism>
<feature type="domain" description="ABC transmembrane type-1" evidence="11">
    <location>
        <begin position="109"/>
        <end position="294"/>
    </location>
</feature>
<dbReference type="PROSITE" id="PS00211">
    <property type="entry name" value="ABC_TRANSPORTER_1"/>
    <property type="match status" value="1"/>
</dbReference>
<dbReference type="InterPro" id="IPR011527">
    <property type="entry name" value="ABC1_TM_dom"/>
</dbReference>
<gene>
    <name evidence="12" type="ORF">HK103_001430</name>
</gene>
<feature type="domain" description="ABC transmembrane type-1" evidence="11">
    <location>
        <begin position="680"/>
        <end position="861"/>
    </location>
</feature>
<keyword evidence="7 9" id="KW-1133">Transmembrane helix</keyword>
<dbReference type="PROSITE" id="PS50929">
    <property type="entry name" value="ABC_TM1F"/>
    <property type="match status" value="2"/>
</dbReference>
<dbReference type="Proteomes" id="UP001210925">
    <property type="component" value="Unassembled WGS sequence"/>
</dbReference>
<evidence type="ECO:0000256" key="1">
    <source>
        <dbReference type="ARBA" id="ARBA00004128"/>
    </source>
</evidence>
<feature type="transmembrane region" description="Helical" evidence="9">
    <location>
        <begin position="253"/>
        <end position="275"/>
    </location>
</feature>
<dbReference type="PANTHER" id="PTHR24223:SF443">
    <property type="entry name" value="MULTIDRUG-RESISTANCE LIKE PROTEIN 1, ISOFORM I"/>
    <property type="match status" value="1"/>
</dbReference>
<dbReference type="PANTHER" id="PTHR24223">
    <property type="entry name" value="ATP-BINDING CASSETTE SUB-FAMILY C"/>
    <property type="match status" value="1"/>
</dbReference>
<dbReference type="Pfam" id="PF00005">
    <property type="entry name" value="ABC_tran"/>
    <property type="match status" value="2"/>
</dbReference>
<protein>
    <submittedName>
        <fullName evidence="12">Uncharacterized protein</fullName>
    </submittedName>
</protein>
<dbReference type="InterPro" id="IPR017871">
    <property type="entry name" value="ABC_transporter-like_CS"/>
</dbReference>
<evidence type="ECO:0000256" key="2">
    <source>
        <dbReference type="ARBA" id="ARBA00022448"/>
    </source>
</evidence>
<evidence type="ECO:0000259" key="10">
    <source>
        <dbReference type="PROSITE" id="PS50893"/>
    </source>
</evidence>
<dbReference type="InterPro" id="IPR003439">
    <property type="entry name" value="ABC_transporter-like_ATP-bd"/>
</dbReference>
<comment type="caution">
    <text evidence="12">The sequence shown here is derived from an EMBL/GenBank/DDBJ whole genome shotgun (WGS) entry which is preliminary data.</text>
</comment>
<feature type="transmembrane region" description="Helical" evidence="9">
    <location>
        <begin position="713"/>
        <end position="736"/>
    </location>
</feature>
<sequence length="1168" mass="131673">MQFRIRTDPFNLITNVWATPFLKKAAVGLQPEDFPPVLDRMQDVEPLMNDYLDELDSYLKDRNSKPPSLYTHLFKVFYKEIIANTVVKLASLFTIAAKPFVIGKKYQGGNVMNYYSRDVDRVYTGLAIVYNALYPVIFIITNLVFLSFLVGLATVFAGVGYLVLLALIIGISFKTQYYMSKQNIMIDARINILRDMLNNIKNIKLSNIESYFHTQLQDNINEDMGYLYMAYLYGRITTALINAFSIILSSVSFVIFSVLGNTISPAIIFPAYLYLDAISSQVDSLRRVLASLLNVYEGYNLISDFLQAEEFKPIVGQPNNHANAIELDNVTWKWFDTEYTKKMHDWRMKQLRLIKKANQEPDIQENMDTFALKNLSLQVRKGQLIGIVGKVGAGKSTLFAGLTNALDSMRGETLINGSIVYAPQEPWLMMHTIEANITFGKSLDSERLLKVVTACGLVHDLNSFKDGLQTKIGENGINLSGGQKARISLARCLYADADIYLLDDPLAALDSYVGRFVFENVIMNLLAEKTVLLATHQLQYMHKVDQVMVFEEGELVEYGKFSQLLNSDGLFAKMMTDYTMEDVDETKVLELANEKLKVLEPGKPHEIIKQEKKHVGNIKLGLYKKIFAGMNSLWWYAGIATGFILNFVLEFLGLIILTLWSTDPNNSITYIKLLCAAAIMLTSILHAPMYFFDETPIGRILNRFSNDMNVLNFQLFYSCFTSIQLILSFIGKSIIVCFASPFLIFLLLVSYSLIWLVRGIFDRASLEIKRWNSLNLSAVNVLLSESFSSVPTANLFKANEYFKEKFQSRIDAYVSANYMLFCNIYWYSFRVSMLNSIISIGIIVAAMLAPNHTLSFSAIVALALTQSDSCTSTLYILIATLASNKNQMNAFERVLEYCDDIDQEPSFDFPSDKNNWIAYGRVEIKGLTVAYHSKPDLNVIKNLSLSIEPGMKVGVVGRTGSGKSTFASAFFRLVEFKGSILIDGKDLKTVGLSSLRQNIYIISQEANLFPGTIRYNICLNSSFSDEAIWDKLEMVGLKEYVSELPDRLDFKIESKGKNLSLGQGQLLCLARALARKPKLLILDEASSSIDSESDRKLQRVIKDHLPETTVLSIAHRLYSIADYDKIIVLDAGEMVEYDTPFQLLQNPGSVFSKLVEATGYSTGEQIRI</sequence>
<feature type="transmembrane region" description="Helical" evidence="9">
    <location>
        <begin position="146"/>
        <end position="173"/>
    </location>
</feature>
<feature type="transmembrane region" description="Helical" evidence="9">
    <location>
        <begin position="633"/>
        <end position="657"/>
    </location>
</feature>
<evidence type="ECO:0000256" key="8">
    <source>
        <dbReference type="ARBA" id="ARBA00023136"/>
    </source>
</evidence>
<name>A0AAD5UEL1_9FUNG</name>
<evidence type="ECO:0000256" key="5">
    <source>
        <dbReference type="ARBA" id="ARBA00022741"/>
    </source>
</evidence>
<dbReference type="AlphaFoldDB" id="A0AAD5UEL1"/>
<evidence type="ECO:0000256" key="9">
    <source>
        <dbReference type="SAM" id="Phobius"/>
    </source>
</evidence>
<evidence type="ECO:0000313" key="13">
    <source>
        <dbReference type="Proteomes" id="UP001210925"/>
    </source>
</evidence>
<dbReference type="FunFam" id="3.40.50.300:FF:000973">
    <property type="entry name" value="Multidrug resistance-associated protein 4"/>
    <property type="match status" value="1"/>
</dbReference>
<dbReference type="SMART" id="SM00382">
    <property type="entry name" value="AAA"/>
    <property type="match status" value="2"/>
</dbReference>
<evidence type="ECO:0000256" key="3">
    <source>
        <dbReference type="ARBA" id="ARBA00022692"/>
    </source>
</evidence>
<dbReference type="GO" id="GO:0005524">
    <property type="term" value="F:ATP binding"/>
    <property type="evidence" value="ECO:0007669"/>
    <property type="project" value="UniProtKB-KW"/>
</dbReference>
<dbReference type="Gene3D" id="1.20.1560.10">
    <property type="entry name" value="ABC transporter type 1, transmembrane domain"/>
    <property type="match status" value="2"/>
</dbReference>